<dbReference type="OrthoDB" id="258392at2759"/>
<reference evidence="2" key="1">
    <citation type="submission" date="2021-03" db="EMBL/GenBank/DDBJ databases">
        <title>Evolutionary innovations through gain and loss of genes in the ectomycorrhizal Boletales.</title>
        <authorList>
            <person name="Wu G."/>
            <person name="Miyauchi S."/>
            <person name="Morin E."/>
            <person name="Yang Z.-L."/>
            <person name="Xu J."/>
            <person name="Martin F.M."/>
        </authorList>
    </citation>
    <scope>NUCLEOTIDE SEQUENCE</scope>
    <source>
        <strain evidence="2">BR01</strain>
    </source>
</reference>
<keyword evidence="3" id="KW-1185">Reference proteome</keyword>
<feature type="transmembrane region" description="Helical" evidence="1">
    <location>
        <begin position="230"/>
        <end position="249"/>
    </location>
</feature>
<sequence length="295" mass="32736">MLTDVLGVLVIARNGGRYEFHQDSKNYEPAFVASTPLGVSESHQLGSLLRSVYLTSSSPSYISSMNGDIVDTHELHIHAKAGGEGAVIFDSAIALLQGLYPPNKNNKILLANGTTVVSPLSGYQYVPIETVEPGNDRSLEPWTNCPFKNGTDNFQIYHAFGHKADIPLTEFIYRIEVGHSLLYSHPFTHWHFAPQNYAITSQKQWAAACSVGYHDPYLHIGSQQGASSTVFAACAAILFVGVFALAKYIKRSRAKKQYIHLADDEVSLGFDHENYNYGTTTANVDWPRREFELYD</sequence>
<proteinExistence type="predicted"/>
<dbReference type="Proteomes" id="UP000683000">
    <property type="component" value="Unassembled WGS sequence"/>
</dbReference>
<dbReference type="Gene3D" id="3.40.50.1240">
    <property type="entry name" value="Phosphoglycerate mutase-like"/>
    <property type="match status" value="1"/>
</dbReference>
<dbReference type="AlphaFoldDB" id="A0A8I2Z1K2"/>
<evidence type="ECO:0000256" key="1">
    <source>
        <dbReference type="SAM" id="Phobius"/>
    </source>
</evidence>
<accession>A0A8I2Z1K2</accession>
<protein>
    <submittedName>
        <fullName evidence="2">Uncharacterized protein</fullName>
    </submittedName>
</protein>
<evidence type="ECO:0000313" key="2">
    <source>
        <dbReference type="EMBL" id="KAG6382080.1"/>
    </source>
</evidence>
<keyword evidence="1" id="KW-0472">Membrane</keyword>
<gene>
    <name evidence="2" type="ORF">JVT61DRAFT_718</name>
</gene>
<dbReference type="EMBL" id="JAGFBS010000001">
    <property type="protein sequence ID" value="KAG6382080.1"/>
    <property type="molecule type" value="Genomic_DNA"/>
</dbReference>
<dbReference type="SUPFAM" id="SSF53254">
    <property type="entry name" value="Phosphoglycerate mutase-like"/>
    <property type="match status" value="1"/>
</dbReference>
<keyword evidence="1" id="KW-1133">Transmembrane helix</keyword>
<evidence type="ECO:0000313" key="3">
    <source>
        <dbReference type="Proteomes" id="UP000683000"/>
    </source>
</evidence>
<name>A0A8I2Z1K2_9AGAM</name>
<comment type="caution">
    <text evidence="2">The sequence shown here is derived from an EMBL/GenBank/DDBJ whole genome shotgun (WGS) entry which is preliminary data.</text>
</comment>
<keyword evidence="1" id="KW-0812">Transmembrane</keyword>
<dbReference type="InterPro" id="IPR029033">
    <property type="entry name" value="His_PPase_superfam"/>
</dbReference>
<organism evidence="2 3">
    <name type="scientific">Boletus reticuloceps</name>
    <dbReference type="NCBI Taxonomy" id="495285"/>
    <lineage>
        <taxon>Eukaryota</taxon>
        <taxon>Fungi</taxon>
        <taxon>Dikarya</taxon>
        <taxon>Basidiomycota</taxon>
        <taxon>Agaricomycotina</taxon>
        <taxon>Agaricomycetes</taxon>
        <taxon>Agaricomycetidae</taxon>
        <taxon>Boletales</taxon>
        <taxon>Boletineae</taxon>
        <taxon>Boletaceae</taxon>
        <taxon>Boletoideae</taxon>
        <taxon>Boletus</taxon>
    </lineage>
</organism>